<dbReference type="Pfam" id="PF14529">
    <property type="entry name" value="Exo_endo_phos_2"/>
    <property type="match status" value="1"/>
</dbReference>
<dbReference type="Gene3D" id="3.30.40.10">
    <property type="entry name" value="Zinc/RING finger domain, C3HC4 (zinc finger)"/>
    <property type="match status" value="1"/>
</dbReference>
<dbReference type="InterPro" id="IPR005135">
    <property type="entry name" value="Endo/exonuclease/phosphatase"/>
</dbReference>
<dbReference type="GO" id="GO:0003824">
    <property type="term" value="F:catalytic activity"/>
    <property type="evidence" value="ECO:0007669"/>
    <property type="project" value="InterPro"/>
</dbReference>
<gene>
    <name evidence="7" type="ORF">MCOR_21810</name>
</gene>
<dbReference type="Proteomes" id="UP000507470">
    <property type="component" value="Unassembled WGS sequence"/>
</dbReference>
<dbReference type="SUPFAM" id="SSF57903">
    <property type="entry name" value="FYVE/PHD zinc finger"/>
    <property type="match status" value="1"/>
</dbReference>
<evidence type="ECO:0000256" key="3">
    <source>
        <dbReference type="ARBA" id="ARBA00022833"/>
    </source>
</evidence>
<protein>
    <recommendedName>
        <fullName evidence="6">PHD-type domain-containing protein</fullName>
    </recommendedName>
</protein>
<keyword evidence="5" id="KW-0732">Signal</keyword>
<dbReference type="InterPro" id="IPR011011">
    <property type="entry name" value="Znf_FYVE_PHD"/>
</dbReference>
<name>A0A6J8BQZ8_MYTCO</name>
<dbReference type="GO" id="GO:0031012">
    <property type="term" value="C:extracellular matrix"/>
    <property type="evidence" value="ECO:0007669"/>
    <property type="project" value="TreeGrafter"/>
</dbReference>
<dbReference type="InterPro" id="IPR036691">
    <property type="entry name" value="Endo/exonu/phosph_ase_sf"/>
</dbReference>
<evidence type="ECO:0000313" key="7">
    <source>
        <dbReference type="EMBL" id="CAC5386355.1"/>
    </source>
</evidence>
<dbReference type="Gene3D" id="3.60.10.10">
    <property type="entry name" value="Endonuclease/exonuclease/phosphatase"/>
    <property type="match status" value="1"/>
</dbReference>
<organism evidence="7 8">
    <name type="scientific">Mytilus coruscus</name>
    <name type="common">Sea mussel</name>
    <dbReference type="NCBI Taxonomy" id="42192"/>
    <lineage>
        <taxon>Eukaryota</taxon>
        <taxon>Metazoa</taxon>
        <taxon>Spiralia</taxon>
        <taxon>Lophotrochozoa</taxon>
        <taxon>Mollusca</taxon>
        <taxon>Bivalvia</taxon>
        <taxon>Autobranchia</taxon>
        <taxon>Pteriomorphia</taxon>
        <taxon>Mytilida</taxon>
        <taxon>Mytiloidea</taxon>
        <taxon>Mytilidae</taxon>
        <taxon>Mytilinae</taxon>
        <taxon>Mytilus</taxon>
    </lineage>
</organism>
<dbReference type="EMBL" id="CACVKT020003869">
    <property type="protein sequence ID" value="CAC5386355.1"/>
    <property type="molecule type" value="Genomic_DNA"/>
</dbReference>
<dbReference type="GO" id="GO:0007508">
    <property type="term" value="P:larval heart development"/>
    <property type="evidence" value="ECO:0007669"/>
    <property type="project" value="TreeGrafter"/>
</dbReference>
<dbReference type="PROSITE" id="PS01359">
    <property type="entry name" value="ZF_PHD_1"/>
    <property type="match status" value="1"/>
</dbReference>
<dbReference type="PANTHER" id="PTHR33395">
    <property type="entry name" value="TRANSCRIPTASE, PUTATIVE-RELATED-RELATED"/>
    <property type="match status" value="1"/>
</dbReference>
<evidence type="ECO:0000256" key="1">
    <source>
        <dbReference type="ARBA" id="ARBA00022723"/>
    </source>
</evidence>
<dbReference type="PROSITE" id="PS50016">
    <property type="entry name" value="ZF_PHD_2"/>
    <property type="match status" value="1"/>
</dbReference>
<evidence type="ECO:0000256" key="2">
    <source>
        <dbReference type="ARBA" id="ARBA00022771"/>
    </source>
</evidence>
<keyword evidence="1" id="KW-0479">Metal-binding</keyword>
<keyword evidence="3" id="KW-0862">Zinc</keyword>
<dbReference type="SUPFAM" id="SSF56219">
    <property type="entry name" value="DNase I-like"/>
    <property type="match status" value="1"/>
</dbReference>
<accession>A0A6J8BQZ8</accession>
<proteinExistence type="predicted"/>
<keyword evidence="8" id="KW-1185">Reference proteome</keyword>
<dbReference type="GO" id="GO:0061343">
    <property type="term" value="P:cell adhesion involved in heart morphogenesis"/>
    <property type="evidence" value="ECO:0007669"/>
    <property type="project" value="TreeGrafter"/>
</dbReference>
<dbReference type="GO" id="GO:0008270">
    <property type="term" value="F:zinc ion binding"/>
    <property type="evidence" value="ECO:0007669"/>
    <property type="project" value="UniProtKB-KW"/>
</dbReference>
<keyword evidence="2 4" id="KW-0863">Zinc-finger</keyword>
<reference evidence="7 8" key="1">
    <citation type="submission" date="2020-06" db="EMBL/GenBank/DDBJ databases">
        <authorList>
            <person name="Li R."/>
            <person name="Bekaert M."/>
        </authorList>
    </citation>
    <scope>NUCLEOTIDE SEQUENCE [LARGE SCALE GENOMIC DNA]</scope>
    <source>
        <strain evidence="8">wild</strain>
    </source>
</reference>
<dbReference type="InterPro" id="IPR019786">
    <property type="entry name" value="Zinc_finger_PHD-type_CS"/>
</dbReference>
<evidence type="ECO:0000313" key="8">
    <source>
        <dbReference type="Proteomes" id="UP000507470"/>
    </source>
</evidence>
<sequence>MALACKLTFYTMLTGLILLKLCNQPVQTNDQATNIINTIGNLHSIKSVNFSNLREIVQHLKSKSVKTSNQYLFFMILALSGDTELNPGPITPKWPCGTCERAVTWSQKAICCDTCNIWYHANCQGMPSLNYKCLDSSNLSWHCIQCGMPNFSSSIFDLSSLETSNSFDPLEDQSVGNLNLQPAASSTPKKQVFKRTCCKKETPLKILNINFQSIKNKQQESIWVQINMTNARKLIVGSYYRPPSDNGTSIEQLKTSLDRINQNAKSTIILGGDFNLGHINWDIPCTIPSKPDIKLHEQLLNIINEHSLEQIVKNPQGETEHLISY</sequence>
<evidence type="ECO:0000256" key="5">
    <source>
        <dbReference type="SAM" id="SignalP"/>
    </source>
</evidence>
<dbReference type="AlphaFoldDB" id="A0A6J8BQZ8"/>
<evidence type="ECO:0000259" key="6">
    <source>
        <dbReference type="PROSITE" id="PS50016"/>
    </source>
</evidence>
<dbReference type="InterPro" id="IPR019787">
    <property type="entry name" value="Znf_PHD-finger"/>
</dbReference>
<feature type="signal peptide" evidence="5">
    <location>
        <begin position="1"/>
        <end position="28"/>
    </location>
</feature>
<dbReference type="OrthoDB" id="5989495at2759"/>
<feature type="chain" id="PRO_5026812932" description="PHD-type domain-containing protein" evidence="5">
    <location>
        <begin position="29"/>
        <end position="325"/>
    </location>
</feature>
<feature type="domain" description="PHD-type" evidence="6">
    <location>
        <begin position="93"/>
        <end position="149"/>
    </location>
</feature>
<dbReference type="InterPro" id="IPR013083">
    <property type="entry name" value="Znf_RING/FYVE/PHD"/>
</dbReference>
<evidence type="ECO:0000256" key="4">
    <source>
        <dbReference type="PROSITE-ProRule" id="PRU00146"/>
    </source>
</evidence>
<dbReference type="PANTHER" id="PTHR33395:SF22">
    <property type="entry name" value="REVERSE TRANSCRIPTASE DOMAIN-CONTAINING PROTEIN"/>
    <property type="match status" value="1"/>
</dbReference>